<sequence length="76" mass="8407">MSQVSIQMACGCTLNPDNAGEWVDLEVRPQAMDIMRGDEGTEAVWDGGGFNPGRRYVFQCKTCDHVVCLNLNLLDD</sequence>
<protein>
    <submittedName>
        <fullName evidence="1">Uncharacterized protein</fullName>
    </submittedName>
</protein>
<dbReference type="AlphaFoldDB" id="X1V7J2"/>
<gene>
    <name evidence="1" type="ORF">S12H4_41690</name>
</gene>
<proteinExistence type="predicted"/>
<dbReference type="EMBL" id="BARW01025432">
    <property type="protein sequence ID" value="GAJ08506.1"/>
    <property type="molecule type" value="Genomic_DNA"/>
</dbReference>
<name>X1V7J2_9ZZZZ</name>
<evidence type="ECO:0000313" key="1">
    <source>
        <dbReference type="EMBL" id="GAJ08506.1"/>
    </source>
</evidence>
<accession>X1V7J2</accession>
<reference evidence="1" key="1">
    <citation type="journal article" date="2014" name="Front. Microbiol.">
        <title>High frequency of phylogenetically diverse reductive dehalogenase-homologous genes in deep subseafloor sedimentary metagenomes.</title>
        <authorList>
            <person name="Kawai M."/>
            <person name="Futagami T."/>
            <person name="Toyoda A."/>
            <person name="Takaki Y."/>
            <person name="Nishi S."/>
            <person name="Hori S."/>
            <person name="Arai W."/>
            <person name="Tsubouchi T."/>
            <person name="Morono Y."/>
            <person name="Uchiyama I."/>
            <person name="Ito T."/>
            <person name="Fujiyama A."/>
            <person name="Inagaki F."/>
            <person name="Takami H."/>
        </authorList>
    </citation>
    <scope>NUCLEOTIDE SEQUENCE</scope>
    <source>
        <strain evidence="1">Expedition CK06-06</strain>
    </source>
</reference>
<organism evidence="1">
    <name type="scientific">marine sediment metagenome</name>
    <dbReference type="NCBI Taxonomy" id="412755"/>
    <lineage>
        <taxon>unclassified sequences</taxon>
        <taxon>metagenomes</taxon>
        <taxon>ecological metagenomes</taxon>
    </lineage>
</organism>
<comment type="caution">
    <text evidence="1">The sequence shown here is derived from an EMBL/GenBank/DDBJ whole genome shotgun (WGS) entry which is preliminary data.</text>
</comment>